<dbReference type="RefSeq" id="WP_089697573.1">
    <property type="nucleotide sequence ID" value="NZ_FNHL01000002.1"/>
</dbReference>
<feature type="transmembrane region" description="Helical" evidence="11">
    <location>
        <begin position="858"/>
        <end position="879"/>
    </location>
</feature>
<feature type="domain" description="Cation-transporting P-type ATPase N-terminal" evidence="12">
    <location>
        <begin position="2"/>
        <end position="75"/>
    </location>
</feature>
<keyword evidence="5" id="KW-0547">Nucleotide-binding</keyword>
<dbReference type="SUPFAM" id="SSF81665">
    <property type="entry name" value="Calcium ATPase, transmembrane domain M"/>
    <property type="match status" value="1"/>
</dbReference>
<dbReference type="InterPro" id="IPR044492">
    <property type="entry name" value="P_typ_ATPase_HD_dom"/>
</dbReference>
<dbReference type="GO" id="GO:0046872">
    <property type="term" value="F:metal ion binding"/>
    <property type="evidence" value="ECO:0007669"/>
    <property type="project" value="UniProtKB-KW"/>
</dbReference>
<dbReference type="Pfam" id="PF00122">
    <property type="entry name" value="E1-E2_ATPase"/>
    <property type="match status" value="1"/>
</dbReference>
<evidence type="ECO:0000256" key="4">
    <source>
        <dbReference type="ARBA" id="ARBA00022723"/>
    </source>
</evidence>
<accession>A0A1G9UR83</accession>
<keyword evidence="9 11" id="KW-0472">Membrane</keyword>
<dbReference type="OrthoDB" id="8588at2157"/>
<dbReference type="InterPro" id="IPR023299">
    <property type="entry name" value="ATPase_P-typ_cyto_dom_N"/>
</dbReference>
<feature type="region of interest" description="Disordered" evidence="10">
    <location>
        <begin position="486"/>
        <end position="510"/>
    </location>
</feature>
<dbReference type="GO" id="GO:0016887">
    <property type="term" value="F:ATP hydrolysis activity"/>
    <property type="evidence" value="ECO:0007669"/>
    <property type="project" value="InterPro"/>
</dbReference>
<dbReference type="InterPro" id="IPR018303">
    <property type="entry name" value="ATPase_P-typ_P_site"/>
</dbReference>
<feature type="region of interest" description="Disordered" evidence="10">
    <location>
        <begin position="168"/>
        <end position="190"/>
    </location>
</feature>
<dbReference type="SFLD" id="SFLDF00027">
    <property type="entry name" value="p-type_atpase"/>
    <property type="match status" value="1"/>
</dbReference>
<evidence type="ECO:0000259" key="12">
    <source>
        <dbReference type="SMART" id="SM00831"/>
    </source>
</evidence>
<keyword evidence="8 11" id="KW-1133">Transmembrane helix</keyword>
<evidence type="ECO:0000256" key="5">
    <source>
        <dbReference type="ARBA" id="ARBA00022741"/>
    </source>
</evidence>
<dbReference type="SUPFAM" id="SSF81653">
    <property type="entry name" value="Calcium ATPase, transduction domain A"/>
    <property type="match status" value="1"/>
</dbReference>
<dbReference type="InterPro" id="IPR006068">
    <property type="entry name" value="ATPase_P-typ_cation-transptr_C"/>
</dbReference>
<dbReference type="Pfam" id="PF00690">
    <property type="entry name" value="Cation_ATPase_N"/>
    <property type="match status" value="1"/>
</dbReference>
<feature type="transmembrane region" description="Helical" evidence="11">
    <location>
        <begin position="742"/>
        <end position="768"/>
    </location>
</feature>
<feature type="transmembrane region" description="Helical" evidence="11">
    <location>
        <begin position="274"/>
        <end position="302"/>
    </location>
</feature>
<dbReference type="GO" id="GO:0005886">
    <property type="term" value="C:plasma membrane"/>
    <property type="evidence" value="ECO:0007669"/>
    <property type="project" value="UniProtKB-SubCell"/>
</dbReference>
<dbReference type="InterPro" id="IPR023298">
    <property type="entry name" value="ATPase_P-typ_TM_dom_sf"/>
</dbReference>
<dbReference type="InterPro" id="IPR008250">
    <property type="entry name" value="ATPase_P-typ_transduc_dom_A_sf"/>
</dbReference>
<reference evidence="14" key="1">
    <citation type="submission" date="2016-10" db="EMBL/GenBank/DDBJ databases">
        <authorList>
            <person name="Varghese N."/>
            <person name="Submissions S."/>
        </authorList>
    </citation>
    <scope>NUCLEOTIDE SEQUENCE [LARGE SCALE GENOMIC DNA]</scope>
    <source>
        <strain evidence="14">CGMCC 1.10119</strain>
    </source>
</reference>
<keyword evidence="14" id="KW-1185">Reference proteome</keyword>
<name>A0A1G9UR83_9EURY</name>
<feature type="transmembrane region" description="Helical" evidence="11">
    <location>
        <begin position="925"/>
        <end position="946"/>
    </location>
</feature>
<feature type="transmembrane region" description="Helical" evidence="11">
    <location>
        <begin position="823"/>
        <end position="846"/>
    </location>
</feature>
<sequence>MNWHSESAEAVVDDLETDRSGLSAAEAARRLDEQGPNELERDGSVSPLTLFVSQFQDALIYLLVFAAALSLAVGFLPGREPEYLDATLILAILLANGVFGFVQDYRAERSIEALRSLATPTAAVHRDGKTVEISSTEVVPGDIVELEAGDAVPADARLLETASFETDESALTGESVSATKSVDPLDPETPLAERDNMVFMNTTVVRGRARAVVVETGMDTEVGAIATQLATGTSPDTPFQREVGRLGKRVGLGIVVLIAVVAAAQLALTATPPTLVVLVAVTLAVAAVPEGLPAVVTLTLALGSQRMLARNALVRTLPVVESLGSVDTIVTDKTGTLTENRMTVTRLLAGGRVHEMESDGADATDAADAESLVADGEGASGSEGGSGSEGSSDGEGASDGGERGTPDRAAVEALLTCGVFCNNAELDTETEDGFRGDPTEVALLRAARRAGVEPTGERLRELPFDAERKRMTVVVDGVADAEAAVGSDVDSGSATDADVDGSSGDGPTAYMKGAPRVVLDRCDRLLLDGEVVEMTDERRAELADRVDAFAADALRVLGFARREAVSAEADEDEIESGMVFLGLQGMLDPPRPEVEGALADCRRAGIRVVMATGDNPKTAAAIGEQLGFATDEVLTGADVAAMGDEELRDSVADVEVFARVDPAHKVAVLQALQARGNIVAMTGDGVNDAPALRNADVGVSMGIRGTQVAQQASDMVLRDDNFATIRDAVAEGRGIFDNIRTFVNFLLSANMGEVLVVFAGVLLGTLLFPETFAGTEEALVLTPAMILWMNLVTDGLPALALGVDPKRDDVLDRPPRDRDAAVIDARLVGSVLATGIFMTVVGLWLFFGALDRTGSLPFAQTLLFTFLVLAELARAYLVRRHHGLRVTSNRWLAGAVATSFALQLAVLYTPLAAVFRVVALDLADWGLLAAATAVFVVLSLTLSAVVRRVAPRSATH</sequence>
<keyword evidence="7" id="KW-1278">Translocase</keyword>
<feature type="transmembrane region" description="Helical" evidence="11">
    <location>
        <begin position="891"/>
        <end position="919"/>
    </location>
</feature>
<dbReference type="GO" id="GO:0015662">
    <property type="term" value="F:P-type ion transporter activity"/>
    <property type="evidence" value="ECO:0007669"/>
    <property type="project" value="UniProtKB-ARBA"/>
</dbReference>
<dbReference type="PRINTS" id="PR00120">
    <property type="entry name" value="HATPASE"/>
</dbReference>
<evidence type="ECO:0000256" key="9">
    <source>
        <dbReference type="ARBA" id="ARBA00023136"/>
    </source>
</evidence>
<evidence type="ECO:0000256" key="3">
    <source>
        <dbReference type="ARBA" id="ARBA00022692"/>
    </source>
</evidence>
<keyword evidence="4" id="KW-0479">Metal-binding</keyword>
<dbReference type="FunFam" id="2.70.150.10:FF:000016">
    <property type="entry name" value="Calcium-transporting P-type ATPase putative"/>
    <property type="match status" value="1"/>
</dbReference>
<dbReference type="GO" id="GO:0019829">
    <property type="term" value="F:ATPase-coupled monoatomic cation transmembrane transporter activity"/>
    <property type="evidence" value="ECO:0007669"/>
    <property type="project" value="UniProtKB-ARBA"/>
</dbReference>
<dbReference type="Gene3D" id="3.40.50.1000">
    <property type="entry name" value="HAD superfamily/HAD-like"/>
    <property type="match status" value="1"/>
</dbReference>
<dbReference type="PROSITE" id="PS00154">
    <property type="entry name" value="ATPASE_E1_E2"/>
    <property type="match status" value="1"/>
</dbReference>
<keyword evidence="2" id="KW-1003">Cell membrane</keyword>
<dbReference type="Gene3D" id="2.70.150.10">
    <property type="entry name" value="Calcium-transporting ATPase, cytoplasmic transduction domain A"/>
    <property type="match status" value="1"/>
</dbReference>
<dbReference type="Proteomes" id="UP000199451">
    <property type="component" value="Unassembled WGS sequence"/>
</dbReference>
<feature type="compositionally biased region" description="Gly residues" evidence="10">
    <location>
        <begin position="378"/>
        <end position="388"/>
    </location>
</feature>
<dbReference type="SFLD" id="SFLDG00002">
    <property type="entry name" value="C1.7:_P-type_atpase_like"/>
    <property type="match status" value="1"/>
</dbReference>
<evidence type="ECO:0000256" key="7">
    <source>
        <dbReference type="ARBA" id="ARBA00022967"/>
    </source>
</evidence>
<dbReference type="InterPro" id="IPR023214">
    <property type="entry name" value="HAD_sf"/>
</dbReference>
<organism evidence="13 14">
    <name type="scientific">Halogranum gelatinilyticum</name>
    <dbReference type="NCBI Taxonomy" id="660521"/>
    <lineage>
        <taxon>Archaea</taxon>
        <taxon>Methanobacteriati</taxon>
        <taxon>Methanobacteriota</taxon>
        <taxon>Stenosarchaea group</taxon>
        <taxon>Halobacteria</taxon>
        <taxon>Halobacteriales</taxon>
        <taxon>Haloferacaceae</taxon>
    </lineage>
</organism>
<feature type="region of interest" description="Disordered" evidence="10">
    <location>
        <begin position="375"/>
        <end position="406"/>
    </location>
</feature>
<dbReference type="STRING" id="660521.SAMN04487949_2301"/>
<dbReference type="Pfam" id="PF00689">
    <property type="entry name" value="Cation_ATPase_C"/>
    <property type="match status" value="1"/>
</dbReference>
<dbReference type="SUPFAM" id="SSF81660">
    <property type="entry name" value="Metal cation-transporting ATPase, ATP-binding domain N"/>
    <property type="match status" value="1"/>
</dbReference>
<evidence type="ECO:0000256" key="10">
    <source>
        <dbReference type="SAM" id="MobiDB-lite"/>
    </source>
</evidence>
<feature type="transmembrane region" description="Helical" evidence="11">
    <location>
        <begin position="83"/>
        <end position="102"/>
    </location>
</feature>
<evidence type="ECO:0000256" key="2">
    <source>
        <dbReference type="ARBA" id="ARBA00022475"/>
    </source>
</evidence>
<dbReference type="GO" id="GO:0098662">
    <property type="term" value="P:inorganic cation transmembrane transport"/>
    <property type="evidence" value="ECO:0007669"/>
    <property type="project" value="UniProtKB-ARBA"/>
</dbReference>
<comment type="subcellular location">
    <subcellularLocation>
        <location evidence="1">Cell membrane</location>
        <topology evidence="1">Multi-pass membrane protein</topology>
    </subcellularLocation>
</comment>
<dbReference type="InterPro" id="IPR004014">
    <property type="entry name" value="ATPase_P-typ_cation-transptr_N"/>
</dbReference>
<dbReference type="InterPro" id="IPR036412">
    <property type="entry name" value="HAD-like_sf"/>
</dbReference>
<keyword evidence="6" id="KW-0067">ATP-binding</keyword>
<dbReference type="GO" id="GO:0046873">
    <property type="term" value="F:metal ion transmembrane transporter activity"/>
    <property type="evidence" value="ECO:0007669"/>
    <property type="project" value="UniProtKB-ARBA"/>
</dbReference>
<evidence type="ECO:0000256" key="11">
    <source>
        <dbReference type="SAM" id="Phobius"/>
    </source>
</evidence>
<dbReference type="InterPro" id="IPR059000">
    <property type="entry name" value="ATPase_P-type_domA"/>
</dbReference>
<dbReference type="Gene3D" id="3.40.1110.10">
    <property type="entry name" value="Calcium-transporting ATPase, cytoplasmic domain N"/>
    <property type="match status" value="1"/>
</dbReference>
<protein>
    <submittedName>
        <fullName evidence="13">Ca2+-transporting ATPase</fullName>
    </submittedName>
</protein>
<evidence type="ECO:0000313" key="13">
    <source>
        <dbReference type="EMBL" id="SDM62402.1"/>
    </source>
</evidence>
<dbReference type="GO" id="GO:0005524">
    <property type="term" value="F:ATP binding"/>
    <property type="evidence" value="ECO:0007669"/>
    <property type="project" value="UniProtKB-KW"/>
</dbReference>
<keyword evidence="3 11" id="KW-0812">Transmembrane</keyword>
<dbReference type="AlphaFoldDB" id="A0A1G9UR83"/>
<dbReference type="Pfam" id="PF13246">
    <property type="entry name" value="Cation_ATPase"/>
    <property type="match status" value="1"/>
</dbReference>
<dbReference type="SFLD" id="SFLDS00003">
    <property type="entry name" value="Haloacid_Dehalogenase"/>
    <property type="match status" value="1"/>
</dbReference>
<dbReference type="InterPro" id="IPR001757">
    <property type="entry name" value="P_typ_ATPase"/>
</dbReference>
<dbReference type="SUPFAM" id="SSF56784">
    <property type="entry name" value="HAD-like"/>
    <property type="match status" value="1"/>
</dbReference>
<evidence type="ECO:0000313" key="14">
    <source>
        <dbReference type="Proteomes" id="UP000199451"/>
    </source>
</evidence>
<feature type="transmembrane region" description="Helical" evidence="11">
    <location>
        <begin position="250"/>
        <end position="268"/>
    </location>
</feature>
<evidence type="ECO:0000256" key="8">
    <source>
        <dbReference type="ARBA" id="ARBA00022989"/>
    </source>
</evidence>
<dbReference type="SMART" id="SM00831">
    <property type="entry name" value="Cation_ATPase_N"/>
    <property type="match status" value="1"/>
</dbReference>
<feature type="transmembrane region" description="Helical" evidence="11">
    <location>
        <begin position="58"/>
        <end position="77"/>
    </location>
</feature>
<dbReference type="Gene3D" id="1.20.1110.10">
    <property type="entry name" value="Calcium-transporting ATPase, transmembrane domain"/>
    <property type="match status" value="1"/>
</dbReference>
<dbReference type="EMBL" id="FNHL01000002">
    <property type="protein sequence ID" value="SDM62402.1"/>
    <property type="molecule type" value="Genomic_DNA"/>
</dbReference>
<dbReference type="NCBIfam" id="TIGR01494">
    <property type="entry name" value="ATPase_P-type"/>
    <property type="match status" value="2"/>
</dbReference>
<evidence type="ECO:0000256" key="1">
    <source>
        <dbReference type="ARBA" id="ARBA00004651"/>
    </source>
</evidence>
<proteinExistence type="predicted"/>
<gene>
    <name evidence="13" type="ORF">SAMN04487949_2301</name>
</gene>
<evidence type="ECO:0000256" key="6">
    <source>
        <dbReference type="ARBA" id="ARBA00022840"/>
    </source>
</evidence>
<feature type="transmembrane region" description="Helical" evidence="11">
    <location>
        <begin position="780"/>
        <end position="803"/>
    </location>
</feature>
<dbReference type="PANTHER" id="PTHR42861">
    <property type="entry name" value="CALCIUM-TRANSPORTING ATPASE"/>
    <property type="match status" value="1"/>
</dbReference>
<dbReference type="PRINTS" id="PR00119">
    <property type="entry name" value="CATATPASE"/>
</dbReference>